<dbReference type="EMBL" id="CAJOBH010003556">
    <property type="protein sequence ID" value="CAF3956944.1"/>
    <property type="molecule type" value="Genomic_DNA"/>
</dbReference>
<comment type="caution">
    <text evidence="2">The sequence shown here is derived from an EMBL/GenBank/DDBJ whole genome shotgun (WGS) entry which is preliminary data.</text>
</comment>
<keyword evidence="4" id="KW-1185">Reference proteome</keyword>
<evidence type="ECO:0000313" key="1">
    <source>
        <dbReference type="EMBL" id="CAF3956944.1"/>
    </source>
</evidence>
<dbReference type="EMBL" id="CAJOBG010003150">
    <property type="protein sequence ID" value="CAF4048192.1"/>
    <property type="molecule type" value="Genomic_DNA"/>
</dbReference>
<evidence type="ECO:0000313" key="4">
    <source>
        <dbReference type="Proteomes" id="UP000663866"/>
    </source>
</evidence>
<organism evidence="2 4">
    <name type="scientific">Rotaria magnacalcarata</name>
    <dbReference type="NCBI Taxonomy" id="392030"/>
    <lineage>
        <taxon>Eukaryota</taxon>
        <taxon>Metazoa</taxon>
        <taxon>Spiralia</taxon>
        <taxon>Gnathifera</taxon>
        <taxon>Rotifera</taxon>
        <taxon>Eurotatoria</taxon>
        <taxon>Bdelloidea</taxon>
        <taxon>Philodinida</taxon>
        <taxon>Philodinidae</taxon>
        <taxon>Rotaria</taxon>
    </lineage>
</organism>
<dbReference type="Proteomes" id="UP000676336">
    <property type="component" value="Unassembled WGS sequence"/>
</dbReference>
<gene>
    <name evidence="1" type="ORF">BYL167_LOCUS11334</name>
    <name evidence="2" type="ORF">OVN521_LOCUS17821</name>
    <name evidence="3" type="ORF">SMN809_LOCUS15346</name>
</gene>
<proteinExistence type="predicted"/>
<accession>A0A819RRR6</accession>
<dbReference type="EMBL" id="CAJOBI010006573">
    <property type="protein sequence ID" value="CAF4063787.1"/>
    <property type="molecule type" value="Genomic_DNA"/>
</dbReference>
<evidence type="ECO:0000313" key="3">
    <source>
        <dbReference type="EMBL" id="CAF4063787.1"/>
    </source>
</evidence>
<name>A0A819RRR6_9BILA</name>
<protein>
    <submittedName>
        <fullName evidence="2">Uncharacterized protein</fullName>
    </submittedName>
</protein>
<reference evidence="2" key="1">
    <citation type="submission" date="2021-02" db="EMBL/GenBank/DDBJ databases">
        <authorList>
            <person name="Nowell W R."/>
        </authorList>
    </citation>
    <scope>NUCLEOTIDE SEQUENCE</scope>
</reference>
<dbReference type="AlphaFoldDB" id="A0A819RRR6"/>
<sequence>MKLNNTVLLLEPYDGEFDFATKSITETQKQFVAKSGRQNTSTSCRIHGTYGIRGIAVLEDCEPRDVESVDESLNGKIC</sequence>
<evidence type="ECO:0000313" key="2">
    <source>
        <dbReference type="EMBL" id="CAF4048192.1"/>
    </source>
</evidence>
<dbReference type="Proteomes" id="UP000681967">
    <property type="component" value="Unassembled WGS sequence"/>
</dbReference>
<dbReference type="Proteomes" id="UP000663866">
    <property type="component" value="Unassembled WGS sequence"/>
</dbReference>